<keyword evidence="3" id="KW-1185">Reference proteome</keyword>
<proteinExistence type="predicted"/>
<dbReference type="AlphaFoldDB" id="A0AAE1IFJ7"/>
<dbReference type="GeneID" id="87919137"/>
<gene>
    <name evidence="2" type="ORF">Triagg1_4790</name>
</gene>
<evidence type="ECO:0000256" key="1">
    <source>
        <dbReference type="SAM" id="MobiDB-lite"/>
    </source>
</evidence>
<dbReference type="RefSeq" id="XP_062756370.1">
    <property type="nucleotide sequence ID" value="XM_062899232.1"/>
</dbReference>
<name>A0AAE1IFJ7_9HYPO</name>
<evidence type="ECO:0000313" key="2">
    <source>
        <dbReference type="EMBL" id="KAK4075126.1"/>
    </source>
</evidence>
<sequence>MPHLVDCCAVHYRIAVAGTGLDSRPASSVWSSALRISEPVCWPFGWRTRPELARGFNESEPSGCEWTGGQAGVVIPQAMDKQKAEAAKDPSRTWAKEAKGCA</sequence>
<dbReference type="EMBL" id="JAWRVG010000015">
    <property type="protein sequence ID" value="KAK4075126.1"/>
    <property type="molecule type" value="Genomic_DNA"/>
</dbReference>
<protein>
    <submittedName>
        <fullName evidence="2">Uncharacterized protein</fullName>
    </submittedName>
</protein>
<organism evidence="2 3">
    <name type="scientific">Trichoderma aggressivum f. europaeum</name>
    <dbReference type="NCBI Taxonomy" id="173218"/>
    <lineage>
        <taxon>Eukaryota</taxon>
        <taxon>Fungi</taxon>
        <taxon>Dikarya</taxon>
        <taxon>Ascomycota</taxon>
        <taxon>Pezizomycotina</taxon>
        <taxon>Sordariomycetes</taxon>
        <taxon>Hypocreomycetidae</taxon>
        <taxon>Hypocreales</taxon>
        <taxon>Hypocreaceae</taxon>
        <taxon>Trichoderma</taxon>
    </lineage>
</organism>
<dbReference type="Proteomes" id="UP001273209">
    <property type="component" value="Unassembled WGS sequence"/>
</dbReference>
<comment type="caution">
    <text evidence="2">The sequence shown here is derived from an EMBL/GenBank/DDBJ whole genome shotgun (WGS) entry which is preliminary data.</text>
</comment>
<feature type="region of interest" description="Disordered" evidence="1">
    <location>
        <begin position="82"/>
        <end position="102"/>
    </location>
</feature>
<evidence type="ECO:0000313" key="3">
    <source>
        <dbReference type="Proteomes" id="UP001273209"/>
    </source>
</evidence>
<reference evidence="2" key="1">
    <citation type="submission" date="2023-11" db="EMBL/GenBank/DDBJ databases">
        <title>The genome sequences of three competitors of mushroom-forming fungi.</title>
        <authorList>
            <person name="Beijen E."/>
            <person name="Ohm R.A."/>
        </authorList>
    </citation>
    <scope>NUCLEOTIDE SEQUENCE</scope>
    <source>
        <strain evidence="2">CBS 100526</strain>
    </source>
</reference>
<accession>A0AAE1IFJ7</accession>